<evidence type="ECO:0000256" key="17">
    <source>
        <dbReference type="ARBA" id="ARBA00047493"/>
    </source>
</evidence>
<comment type="pathway">
    <text evidence="3">Cofactor biosynthesis; tetrahydrofolylpolyglutamate biosynthesis.</text>
</comment>
<dbReference type="RefSeq" id="WP_386027441.1">
    <property type="nucleotide sequence ID" value="NZ_JBHUHX010000038.1"/>
</dbReference>
<dbReference type="PANTHER" id="PTHR11136">
    <property type="entry name" value="FOLYLPOLYGLUTAMATE SYNTHASE-RELATED"/>
    <property type="match status" value="1"/>
</dbReference>
<dbReference type="InterPro" id="IPR036565">
    <property type="entry name" value="Mur-like_cat_sf"/>
</dbReference>
<dbReference type="Gene3D" id="3.90.190.20">
    <property type="entry name" value="Mur ligase, C-terminal domain"/>
    <property type="match status" value="1"/>
</dbReference>
<dbReference type="PANTHER" id="PTHR11136:SF0">
    <property type="entry name" value="DIHYDROFOLATE SYNTHETASE-RELATED"/>
    <property type="match status" value="1"/>
</dbReference>
<organism evidence="24 25">
    <name type="scientific">Thiorhodococcus fuscus</name>
    <dbReference type="NCBI Taxonomy" id="527200"/>
    <lineage>
        <taxon>Bacteria</taxon>
        <taxon>Pseudomonadati</taxon>
        <taxon>Pseudomonadota</taxon>
        <taxon>Gammaproteobacteria</taxon>
        <taxon>Chromatiales</taxon>
        <taxon>Chromatiaceae</taxon>
        <taxon>Thiorhodococcus</taxon>
    </lineage>
</organism>
<comment type="similarity">
    <text evidence="4 21">Belongs to the folylpolyglutamate synthase family.</text>
</comment>
<dbReference type="Gene3D" id="3.40.1190.10">
    <property type="entry name" value="Mur-like, catalytic domain"/>
    <property type="match status" value="1"/>
</dbReference>
<evidence type="ECO:0000256" key="16">
    <source>
        <dbReference type="ARBA" id="ARBA00032510"/>
    </source>
</evidence>
<dbReference type="NCBIfam" id="NF008101">
    <property type="entry name" value="PRK10846.1"/>
    <property type="match status" value="1"/>
</dbReference>
<comment type="catalytic activity">
    <reaction evidence="17">
        <text>(6S)-5,6,7,8-tetrahydrofolyl-(gamma-L-Glu)(n) + L-glutamate + ATP = (6S)-5,6,7,8-tetrahydrofolyl-(gamma-L-Glu)(n+1) + ADP + phosphate + H(+)</text>
        <dbReference type="Rhea" id="RHEA:10580"/>
        <dbReference type="Rhea" id="RHEA-COMP:14738"/>
        <dbReference type="Rhea" id="RHEA-COMP:14740"/>
        <dbReference type="ChEBI" id="CHEBI:15378"/>
        <dbReference type="ChEBI" id="CHEBI:29985"/>
        <dbReference type="ChEBI" id="CHEBI:30616"/>
        <dbReference type="ChEBI" id="CHEBI:43474"/>
        <dbReference type="ChEBI" id="CHEBI:141005"/>
        <dbReference type="ChEBI" id="CHEBI:456216"/>
        <dbReference type="EC" id="6.3.2.17"/>
    </reaction>
</comment>
<evidence type="ECO:0000256" key="9">
    <source>
        <dbReference type="ARBA" id="ARBA00022723"/>
    </source>
</evidence>
<keyword evidence="9" id="KW-0479">Metal-binding</keyword>
<evidence type="ECO:0000256" key="6">
    <source>
        <dbReference type="ARBA" id="ARBA00013025"/>
    </source>
</evidence>
<dbReference type="InterPro" id="IPR036615">
    <property type="entry name" value="Mur_ligase_C_dom_sf"/>
</dbReference>
<evidence type="ECO:0000256" key="15">
    <source>
        <dbReference type="ARBA" id="ARBA00030592"/>
    </source>
</evidence>
<dbReference type="EMBL" id="JBHUHX010000038">
    <property type="protein sequence ID" value="MFD2112847.1"/>
    <property type="molecule type" value="Genomic_DNA"/>
</dbReference>
<evidence type="ECO:0000256" key="20">
    <source>
        <dbReference type="ARBA" id="ARBA00049161"/>
    </source>
</evidence>
<feature type="domain" description="Mur ligase C-terminal" evidence="22">
    <location>
        <begin position="304"/>
        <end position="425"/>
    </location>
</feature>
<dbReference type="PIRSF" id="PIRSF001563">
    <property type="entry name" value="Folylpolyglu_synth"/>
    <property type="match status" value="1"/>
</dbReference>
<evidence type="ECO:0000256" key="11">
    <source>
        <dbReference type="ARBA" id="ARBA00022840"/>
    </source>
</evidence>
<dbReference type="NCBIfam" id="TIGR01499">
    <property type="entry name" value="folC"/>
    <property type="match status" value="1"/>
</dbReference>
<keyword evidence="25" id="KW-1185">Reference proteome</keyword>
<evidence type="ECO:0000256" key="19">
    <source>
        <dbReference type="ARBA" id="ARBA00049035"/>
    </source>
</evidence>
<evidence type="ECO:0000259" key="23">
    <source>
        <dbReference type="Pfam" id="PF08245"/>
    </source>
</evidence>
<evidence type="ECO:0000256" key="4">
    <source>
        <dbReference type="ARBA" id="ARBA00008276"/>
    </source>
</evidence>
<gene>
    <name evidence="24" type="primary">folC</name>
    <name evidence="24" type="ORF">ACFSJC_13445</name>
</gene>
<dbReference type="GO" id="GO:0004326">
    <property type="term" value="F:tetrahydrofolylpolyglutamate synthase activity"/>
    <property type="evidence" value="ECO:0007669"/>
    <property type="project" value="UniProtKB-EC"/>
</dbReference>
<name>A0ABW4YAY5_9GAMM</name>
<evidence type="ECO:0000256" key="2">
    <source>
        <dbReference type="ARBA" id="ARBA00004799"/>
    </source>
</evidence>
<comment type="pathway">
    <text evidence="2">Cofactor biosynthesis; tetrahydrofolate biosynthesis; 7,8-dihydrofolate from 2-amino-4-hydroxy-6-hydroxymethyl-7,8-dihydropteridine diphosphate and 4-aminobenzoate: step 2/2.</text>
</comment>
<accession>A0ABW4YAY5</accession>
<evidence type="ECO:0000256" key="7">
    <source>
        <dbReference type="ARBA" id="ARBA00019357"/>
    </source>
</evidence>
<evidence type="ECO:0000313" key="24">
    <source>
        <dbReference type="EMBL" id="MFD2112847.1"/>
    </source>
</evidence>
<evidence type="ECO:0000313" key="25">
    <source>
        <dbReference type="Proteomes" id="UP001597337"/>
    </source>
</evidence>
<evidence type="ECO:0000256" key="13">
    <source>
        <dbReference type="ARBA" id="ARBA00022909"/>
    </source>
</evidence>
<dbReference type="Pfam" id="PF08245">
    <property type="entry name" value="Mur_ligase_M"/>
    <property type="match status" value="1"/>
</dbReference>
<dbReference type="InterPro" id="IPR004101">
    <property type="entry name" value="Mur_ligase_C"/>
</dbReference>
<dbReference type="EC" id="6.3.2.12" evidence="5"/>
<comment type="caution">
    <text evidence="24">The sequence shown here is derived from an EMBL/GenBank/DDBJ whole genome shotgun (WGS) entry which is preliminary data.</text>
</comment>
<evidence type="ECO:0000256" key="12">
    <source>
        <dbReference type="ARBA" id="ARBA00022842"/>
    </source>
</evidence>
<evidence type="ECO:0000256" key="3">
    <source>
        <dbReference type="ARBA" id="ARBA00005150"/>
    </source>
</evidence>
<evidence type="ECO:0000256" key="18">
    <source>
        <dbReference type="ARBA" id="ARBA00047808"/>
    </source>
</evidence>
<evidence type="ECO:0000256" key="8">
    <source>
        <dbReference type="ARBA" id="ARBA00022598"/>
    </source>
</evidence>
<keyword evidence="8 21" id="KW-0436">Ligase</keyword>
<comment type="function">
    <text evidence="1">Functions in two distinct reactions of the de novo folate biosynthetic pathway. Catalyzes the addition of a glutamate residue to dihydropteroate (7,8-dihydropteroate or H2Pte) to form dihydrofolate (7,8-dihydrofolate monoglutamate or H2Pte-Glu). Also catalyzes successive additions of L-glutamate to tetrahydrofolate or 10-formyltetrahydrofolate or 5,10-methylenetetrahydrofolate, leading to folylpolyglutamate derivatives.</text>
</comment>
<evidence type="ECO:0000256" key="10">
    <source>
        <dbReference type="ARBA" id="ARBA00022741"/>
    </source>
</evidence>
<feature type="domain" description="Mur ligase central" evidence="23">
    <location>
        <begin position="64"/>
        <end position="227"/>
    </location>
</feature>
<dbReference type="GO" id="GO:0008841">
    <property type="term" value="F:dihydrofolate synthase activity"/>
    <property type="evidence" value="ECO:0007669"/>
    <property type="project" value="UniProtKB-EC"/>
</dbReference>
<evidence type="ECO:0000256" key="14">
    <source>
        <dbReference type="ARBA" id="ARBA00030048"/>
    </source>
</evidence>
<keyword evidence="13" id="KW-0289">Folate biosynthesis</keyword>
<dbReference type="InterPro" id="IPR013221">
    <property type="entry name" value="Mur_ligase_cen"/>
</dbReference>
<keyword evidence="11 21" id="KW-0067">ATP-binding</keyword>
<evidence type="ECO:0000259" key="22">
    <source>
        <dbReference type="Pfam" id="PF02875"/>
    </source>
</evidence>
<dbReference type="SUPFAM" id="SSF53623">
    <property type="entry name" value="MurD-like peptide ligases, catalytic domain"/>
    <property type="match status" value="1"/>
</dbReference>
<comment type="catalytic activity">
    <reaction evidence="18">
        <text>10-formyltetrahydrofolyl-(gamma-L-Glu)(n) + L-glutamate + ATP = 10-formyltetrahydrofolyl-(gamma-L-Glu)(n+1) + ADP + phosphate + H(+)</text>
        <dbReference type="Rhea" id="RHEA:51904"/>
        <dbReference type="Rhea" id="RHEA-COMP:13088"/>
        <dbReference type="Rhea" id="RHEA-COMP:14300"/>
        <dbReference type="ChEBI" id="CHEBI:15378"/>
        <dbReference type="ChEBI" id="CHEBI:29985"/>
        <dbReference type="ChEBI" id="CHEBI:30616"/>
        <dbReference type="ChEBI" id="CHEBI:43474"/>
        <dbReference type="ChEBI" id="CHEBI:134413"/>
        <dbReference type="ChEBI" id="CHEBI:456216"/>
        <dbReference type="EC" id="6.3.2.17"/>
    </reaction>
</comment>
<keyword evidence="12" id="KW-0460">Magnesium</keyword>
<comment type="catalytic activity">
    <reaction evidence="20">
        <text>7,8-dihydropteroate + L-glutamate + ATP = 7,8-dihydrofolate + ADP + phosphate + H(+)</text>
        <dbReference type="Rhea" id="RHEA:23584"/>
        <dbReference type="ChEBI" id="CHEBI:15378"/>
        <dbReference type="ChEBI" id="CHEBI:17839"/>
        <dbReference type="ChEBI" id="CHEBI:29985"/>
        <dbReference type="ChEBI" id="CHEBI:30616"/>
        <dbReference type="ChEBI" id="CHEBI:43474"/>
        <dbReference type="ChEBI" id="CHEBI:57451"/>
        <dbReference type="ChEBI" id="CHEBI:456216"/>
        <dbReference type="EC" id="6.3.2.12"/>
    </reaction>
</comment>
<proteinExistence type="inferred from homology"/>
<keyword evidence="10 21" id="KW-0547">Nucleotide-binding</keyword>
<comment type="catalytic activity">
    <reaction evidence="19">
        <text>(6R)-5,10-methylenetetrahydrofolyl-(gamma-L-Glu)(n) + L-glutamate + ATP = (6R)-5,10-methylenetetrahydrofolyl-(gamma-L-Glu)(n+1) + ADP + phosphate + H(+)</text>
        <dbReference type="Rhea" id="RHEA:51912"/>
        <dbReference type="Rhea" id="RHEA-COMP:13257"/>
        <dbReference type="Rhea" id="RHEA-COMP:13258"/>
        <dbReference type="ChEBI" id="CHEBI:15378"/>
        <dbReference type="ChEBI" id="CHEBI:29985"/>
        <dbReference type="ChEBI" id="CHEBI:30616"/>
        <dbReference type="ChEBI" id="CHEBI:43474"/>
        <dbReference type="ChEBI" id="CHEBI:136572"/>
        <dbReference type="ChEBI" id="CHEBI:456216"/>
        <dbReference type="EC" id="6.3.2.17"/>
    </reaction>
</comment>
<evidence type="ECO:0000256" key="5">
    <source>
        <dbReference type="ARBA" id="ARBA00013023"/>
    </source>
</evidence>
<dbReference type="Proteomes" id="UP001597337">
    <property type="component" value="Unassembled WGS sequence"/>
</dbReference>
<reference evidence="25" key="1">
    <citation type="journal article" date="2019" name="Int. J. Syst. Evol. Microbiol.">
        <title>The Global Catalogue of Microorganisms (GCM) 10K type strain sequencing project: providing services to taxonomists for standard genome sequencing and annotation.</title>
        <authorList>
            <consortium name="The Broad Institute Genomics Platform"/>
            <consortium name="The Broad Institute Genome Sequencing Center for Infectious Disease"/>
            <person name="Wu L."/>
            <person name="Ma J."/>
        </authorList>
    </citation>
    <scope>NUCLEOTIDE SEQUENCE [LARGE SCALE GENOMIC DNA]</scope>
    <source>
        <strain evidence="25">KACC 12597</strain>
    </source>
</reference>
<dbReference type="Pfam" id="PF02875">
    <property type="entry name" value="Mur_ligase_C"/>
    <property type="match status" value="1"/>
</dbReference>
<evidence type="ECO:0000256" key="1">
    <source>
        <dbReference type="ARBA" id="ARBA00002714"/>
    </source>
</evidence>
<protein>
    <recommendedName>
        <fullName evidence="7">Dihydrofolate synthase/folylpolyglutamate synthase</fullName>
        <ecNumber evidence="5">6.3.2.12</ecNumber>
        <ecNumber evidence="6">6.3.2.17</ecNumber>
    </recommendedName>
    <alternativeName>
        <fullName evidence="16">Folylpoly-gamma-glutamate synthetase-dihydrofolate synthetase</fullName>
    </alternativeName>
    <alternativeName>
        <fullName evidence="14">Folylpolyglutamate synthetase</fullName>
    </alternativeName>
    <alternativeName>
        <fullName evidence="15">Tetrahydrofolylpolyglutamate synthase</fullName>
    </alternativeName>
</protein>
<dbReference type="SUPFAM" id="SSF53244">
    <property type="entry name" value="MurD-like peptide ligases, peptide-binding domain"/>
    <property type="match status" value="1"/>
</dbReference>
<sequence length="442" mass="47812">MKALDRPDSLESGSGSARRFETLDAWLDWQVTLNPKRMELGLERVGEVWRRLGHGDPPFPVITVGGTNGKGSCVAMIDAIARAAGYRCASYSSPHLLRYNERIRIDGDPIADAPLCDSFERIDRARGDVPLTYFEFGTLAAMDLFVQERPDLAVLEVGLGGRLDAVNLFDADVSVVTTIGRDHTAWLGDTLDEIAIEKAGIFRAGRPAVIGQRDAPEILREEAIRVGALPLQLGREFDHASAEAGWIWLGPNGRRFALPLPTMRGGFQLDNASAAMVALDGLAERLPVPPSAMRTGLQRARLSGRFEVYPGPVTRIFDVAHNGSAARSLADNLRAFKTGGRIRAVLAVLADKDPEAIVAPLLPHVDQWYLSQSDDERALSVDALAERLSGLVPNPAGRFARIEQALNAANRASAEGDSLLVMGSFTTVGQALRYPRGTCADS</sequence>
<evidence type="ECO:0000256" key="21">
    <source>
        <dbReference type="PIRNR" id="PIRNR001563"/>
    </source>
</evidence>
<dbReference type="EC" id="6.3.2.17" evidence="6"/>
<dbReference type="InterPro" id="IPR001645">
    <property type="entry name" value="Folylpolyglutamate_synth"/>
</dbReference>